<accession>A0A8J4BSC4</accession>
<reference evidence="2" key="1">
    <citation type="journal article" date="2021" name="Proc. Natl. Acad. Sci. U.S.A.">
        <title>Three genomes in the algal genus Volvox reveal the fate of a haploid sex-determining region after a transition to homothallism.</title>
        <authorList>
            <person name="Yamamoto K."/>
            <person name="Hamaji T."/>
            <person name="Kawai-Toyooka H."/>
            <person name="Matsuzaki R."/>
            <person name="Takahashi F."/>
            <person name="Nishimura Y."/>
            <person name="Kawachi M."/>
            <person name="Noguchi H."/>
            <person name="Minakuchi Y."/>
            <person name="Umen J.G."/>
            <person name="Toyoda A."/>
            <person name="Nozaki H."/>
        </authorList>
    </citation>
    <scope>NUCLEOTIDE SEQUENCE</scope>
    <source>
        <strain evidence="2">NIES-3780</strain>
    </source>
</reference>
<evidence type="ECO:0000256" key="1">
    <source>
        <dbReference type="SAM" id="Phobius"/>
    </source>
</evidence>
<evidence type="ECO:0000313" key="2">
    <source>
        <dbReference type="EMBL" id="GIL67469.1"/>
    </source>
</evidence>
<sequence length="561" mass="63281">MDKRDNVSLNYCPLIVWMLLYALYLQRFWDFGVHNVINAMLSDSLFCKLRTTGRENGGHDFYASQMAAEIDDKCNGQLMDPNNSVYDLGLDFCQVFAFKTHSSGLLLMRSTDIPVAQRSKRRFTYILAVIPGHSEPKSMDVYLSPTLEAFKCYGPNGEGLNIEDCTGNKFNHKIFLSGIYADTPANRKLSLWNSHASGTGCGHCLLKGHSKDSGGMFFPGHASPVEVNTVFNDVNPAALSPITAALSHIPVSAQCGDPLIKVSHNMHVMRVLLAEVQPDKAPVLGCKGLSPVIRELDYCDYNNVFVVPICHASLLGVTKRFWSLCLGQLGRYTKDFSIRGAQRNIMMQRAGHLIMTNDLNRPYRDIVAKRGTWTMEDWLRWVDCYSIYILHDSGTSSANSLLPTVIREVNGTPVEFNLGTMWFQFRTALLHYLRYDPTDFSEDANDRAAKELASFSSAAEHVFGLEFCTYNLHLLGCRLRDQERARGHVSFAMEFWVERGMQSMKSDVKYRSPVAPEVTFVGTYLTKLTLAHLKAEYTEQLKSFDEWIPKYRADNVRLDAS</sequence>
<keyword evidence="1" id="KW-0472">Membrane</keyword>
<protein>
    <submittedName>
        <fullName evidence="2">Uncharacterized protein</fullName>
    </submittedName>
</protein>
<comment type="caution">
    <text evidence="2">The sequence shown here is derived from an EMBL/GenBank/DDBJ whole genome shotgun (WGS) entry which is preliminary data.</text>
</comment>
<keyword evidence="1" id="KW-0812">Transmembrane</keyword>
<name>A0A8J4BSC4_9CHLO</name>
<keyword evidence="1" id="KW-1133">Transmembrane helix</keyword>
<dbReference type="Proteomes" id="UP000747399">
    <property type="component" value="Unassembled WGS sequence"/>
</dbReference>
<organism evidence="2 3">
    <name type="scientific">Volvox africanus</name>
    <dbReference type="NCBI Taxonomy" id="51714"/>
    <lineage>
        <taxon>Eukaryota</taxon>
        <taxon>Viridiplantae</taxon>
        <taxon>Chlorophyta</taxon>
        <taxon>core chlorophytes</taxon>
        <taxon>Chlorophyceae</taxon>
        <taxon>CS clade</taxon>
        <taxon>Chlamydomonadales</taxon>
        <taxon>Volvocaceae</taxon>
        <taxon>Volvox</taxon>
    </lineage>
</organism>
<gene>
    <name evidence="2" type="ORF">Vafri_20814</name>
</gene>
<dbReference type="EMBL" id="BNCO01000098">
    <property type="protein sequence ID" value="GIL67469.1"/>
    <property type="molecule type" value="Genomic_DNA"/>
</dbReference>
<dbReference type="PANTHER" id="PTHR46579">
    <property type="entry name" value="F5/8 TYPE C DOMAIN-CONTAINING PROTEIN-RELATED"/>
    <property type="match status" value="1"/>
</dbReference>
<feature type="transmembrane region" description="Helical" evidence="1">
    <location>
        <begin position="7"/>
        <end position="25"/>
    </location>
</feature>
<dbReference type="PANTHER" id="PTHR46579:SF1">
    <property type="entry name" value="F5_8 TYPE C DOMAIN-CONTAINING PROTEIN"/>
    <property type="match status" value="1"/>
</dbReference>
<proteinExistence type="predicted"/>
<dbReference type="AlphaFoldDB" id="A0A8J4BSC4"/>
<evidence type="ECO:0000313" key="3">
    <source>
        <dbReference type="Proteomes" id="UP000747399"/>
    </source>
</evidence>
<keyword evidence="3" id="KW-1185">Reference proteome</keyword>